<keyword evidence="1" id="KW-0675">Receptor</keyword>
<protein>
    <submittedName>
        <fullName evidence="1">Probable LRR receptor-like serine/threonine-protein kinase at1g53420</fullName>
    </submittedName>
</protein>
<organism evidence="1 2">
    <name type="scientific">Phtheirospermum japonicum</name>
    <dbReference type="NCBI Taxonomy" id="374723"/>
    <lineage>
        <taxon>Eukaryota</taxon>
        <taxon>Viridiplantae</taxon>
        <taxon>Streptophyta</taxon>
        <taxon>Embryophyta</taxon>
        <taxon>Tracheophyta</taxon>
        <taxon>Spermatophyta</taxon>
        <taxon>Magnoliopsida</taxon>
        <taxon>eudicotyledons</taxon>
        <taxon>Gunneridae</taxon>
        <taxon>Pentapetalae</taxon>
        <taxon>asterids</taxon>
        <taxon>lamiids</taxon>
        <taxon>Lamiales</taxon>
        <taxon>Orobanchaceae</taxon>
        <taxon>Orobanchaceae incertae sedis</taxon>
        <taxon>Phtheirospermum</taxon>
    </lineage>
</organism>
<comment type="caution">
    <text evidence="1">The sequence shown here is derived from an EMBL/GenBank/DDBJ whole genome shotgun (WGS) entry which is preliminary data.</text>
</comment>
<accession>A0A830BUG1</accession>
<evidence type="ECO:0000313" key="1">
    <source>
        <dbReference type="EMBL" id="GFP91090.1"/>
    </source>
</evidence>
<evidence type="ECO:0000313" key="2">
    <source>
        <dbReference type="Proteomes" id="UP000653305"/>
    </source>
</evidence>
<keyword evidence="2" id="KW-1185">Reference proteome</keyword>
<reference evidence="1" key="1">
    <citation type="submission" date="2020-07" db="EMBL/GenBank/DDBJ databases">
        <title>Ethylene signaling mediates host invasion by parasitic plants.</title>
        <authorList>
            <person name="Yoshida S."/>
        </authorList>
    </citation>
    <scope>NUCLEOTIDE SEQUENCE</scope>
    <source>
        <strain evidence="1">Okayama</strain>
    </source>
</reference>
<sequence>MKSRDSKLSIETSRQVMSCLTKISTQKYLTLAWLTRMIKPILVPGLLGLCKSCLKLPFCFVQI</sequence>
<gene>
    <name evidence="1" type="ORF">PHJA_001253000</name>
</gene>
<dbReference type="Proteomes" id="UP000653305">
    <property type="component" value="Unassembled WGS sequence"/>
</dbReference>
<keyword evidence="1" id="KW-0808">Transferase</keyword>
<dbReference type="EMBL" id="BMAC01000235">
    <property type="protein sequence ID" value="GFP91090.1"/>
    <property type="molecule type" value="Genomic_DNA"/>
</dbReference>
<dbReference type="AlphaFoldDB" id="A0A830BUG1"/>
<keyword evidence="1" id="KW-0418">Kinase</keyword>
<name>A0A830BUG1_9LAMI</name>
<proteinExistence type="predicted"/>
<dbReference type="GO" id="GO:0016301">
    <property type="term" value="F:kinase activity"/>
    <property type="evidence" value="ECO:0007669"/>
    <property type="project" value="UniProtKB-KW"/>
</dbReference>